<name>K2PIA4_9HYPH</name>
<dbReference type="eggNOG" id="ENOG502Z8VC">
    <property type="taxonomic scope" value="Bacteria"/>
</dbReference>
<proteinExistence type="predicted"/>
<protein>
    <recommendedName>
        <fullName evidence="1">Immunity MXAN-0049 protein domain-containing protein</fullName>
    </recommendedName>
</protein>
<dbReference type="STRING" id="721133.SAMN05216176_102609"/>
<dbReference type="InterPro" id="IPR012433">
    <property type="entry name" value="Imm11"/>
</dbReference>
<dbReference type="PATRIC" id="fig|1231190.3.peg.3804"/>
<dbReference type="Proteomes" id="UP000007374">
    <property type="component" value="Unassembled WGS sequence"/>
</dbReference>
<gene>
    <name evidence="2" type="ORF">NA8A_18412</name>
</gene>
<dbReference type="EMBL" id="AMSI01000014">
    <property type="protein sequence ID" value="EKF40892.1"/>
    <property type="molecule type" value="Genomic_DNA"/>
</dbReference>
<evidence type="ECO:0000313" key="2">
    <source>
        <dbReference type="EMBL" id="EKF40892.1"/>
    </source>
</evidence>
<comment type="caution">
    <text evidence="2">The sequence shown here is derived from an EMBL/GenBank/DDBJ whole genome shotgun (WGS) entry which is preliminary data.</text>
</comment>
<evidence type="ECO:0000313" key="3">
    <source>
        <dbReference type="Proteomes" id="UP000007374"/>
    </source>
</evidence>
<evidence type="ECO:0000259" key="1">
    <source>
        <dbReference type="Pfam" id="PF07791"/>
    </source>
</evidence>
<organism evidence="2 3">
    <name type="scientific">Nitratireductor indicus C115</name>
    <dbReference type="NCBI Taxonomy" id="1231190"/>
    <lineage>
        <taxon>Bacteria</taxon>
        <taxon>Pseudomonadati</taxon>
        <taxon>Pseudomonadota</taxon>
        <taxon>Alphaproteobacteria</taxon>
        <taxon>Hyphomicrobiales</taxon>
        <taxon>Phyllobacteriaceae</taxon>
        <taxon>Nitratireductor</taxon>
    </lineage>
</organism>
<accession>K2PIA4</accession>
<reference evidence="2 3" key="1">
    <citation type="journal article" date="2012" name="J. Bacteriol.">
        <title>Genome Sequence of Nitratireductor indicus Type Strain C115.</title>
        <authorList>
            <person name="Lai Q."/>
            <person name="Li G."/>
            <person name="Yu Z."/>
            <person name="Shao Z."/>
        </authorList>
    </citation>
    <scope>NUCLEOTIDE SEQUENCE [LARGE SCALE GENOMIC DNA]</scope>
    <source>
        <strain evidence="2 3">C115</strain>
    </source>
</reference>
<dbReference type="Pfam" id="PF07791">
    <property type="entry name" value="Imm11"/>
    <property type="match status" value="1"/>
</dbReference>
<keyword evidence="3" id="KW-1185">Reference proteome</keyword>
<feature type="domain" description="Immunity MXAN-0049 protein" evidence="1">
    <location>
        <begin position="11"/>
        <end position="172"/>
    </location>
</feature>
<dbReference type="AlphaFoldDB" id="K2PIA4"/>
<sequence>MDFLSPPIERTAIYKKWSSFGYFKEKPKIFEKKGRRLFRDMESYGSFWLISQRLKHIFERTDPQGFVFAACDFMQADGSRGAPYFLCDVVRTIDALDEEKSRLWIETRKNRETGEEDKRYIFSNFSNAVFRENRIRSAHIFRTPYAPVVFCDDTLRDACCGENLTGLLFVSAENL</sequence>